<keyword evidence="4" id="KW-0862">Zinc</keyword>
<reference evidence="9" key="1">
    <citation type="submission" date="2022-08" db="EMBL/GenBank/DDBJ databases">
        <title>Genome sequencing of akame (Lates japonicus).</title>
        <authorList>
            <person name="Hashiguchi Y."/>
            <person name="Takahashi H."/>
        </authorList>
    </citation>
    <scope>NUCLEOTIDE SEQUENCE</scope>
    <source>
        <strain evidence="9">Kochi</strain>
    </source>
</reference>
<evidence type="ECO:0000256" key="1">
    <source>
        <dbReference type="ARBA" id="ARBA00022723"/>
    </source>
</evidence>
<evidence type="ECO:0000256" key="4">
    <source>
        <dbReference type="ARBA" id="ARBA00022833"/>
    </source>
</evidence>
<keyword evidence="2" id="KW-0677">Repeat</keyword>
<dbReference type="PROSITE" id="PS00028">
    <property type="entry name" value="ZINC_FINGER_C2H2_1"/>
    <property type="match status" value="1"/>
</dbReference>
<dbReference type="PROSITE" id="PS50157">
    <property type="entry name" value="ZINC_FINGER_C2H2_2"/>
    <property type="match status" value="1"/>
</dbReference>
<keyword evidence="5" id="KW-0539">Nucleus</keyword>
<keyword evidence="1" id="KW-0479">Metal-binding</keyword>
<dbReference type="SMART" id="SM00355">
    <property type="entry name" value="ZnF_C2H2"/>
    <property type="match status" value="1"/>
</dbReference>
<evidence type="ECO:0000256" key="6">
    <source>
        <dbReference type="PROSITE-ProRule" id="PRU00042"/>
    </source>
</evidence>
<keyword evidence="10" id="KW-1185">Reference proteome</keyword>
<proteinExistence type="predicted"/>
<feature type="domain" description="C2H2-type" evidence="8">
    <location>
        <begin position="197"/>
        <end position="224"/>
    </location>
</feature>
<protein>
    <submittedName>
        <fullName evidence="9">Zinc finger protein 384a isoform X4</fullName>
    </submittedName>
</protein>
<evidence type="ECO:0000313" key="10">
    <source>
        <dbReference type="Proteomes" id="UP001279410"/>
    </source>
</evidence>
<sequence>MDDSHFNSSYFWSPVPTVQGQIENAMFLNKAKEQLGPEKANAPSFPHSSRVFHLLPPLPHGCARHPRLSGWRGWDKKDDIAVPPAVRRPTPSKRGRKSKQHHTVDPYDLSNDEDDHTSKDGPKSYRHVTTPSPTLEAKPHKCPIVSKSVVNPATCPSYPRSISGLKLPHLYLLPENIQAACSLWQQHTRNHTEAKPHKCPHCSKSFANSSYLSQHIRIHTGAKPYSCLTARKYSGSSVTSSTHGFTPVTDRTSATILAVKKLSLSCPTYSLTVGSTTKTSRSSATTVTVVTQMLPAWRCTCPHTLSNMPSCSPVASVTDPIPRRRI</sequence>
<dbReference type="GO" id="GO:0008270">
    <property type="term" value="F:zinc ion binding"/>
    <property type="evidence" value="ECO:0007669"/>
    <property type="project" value="UniProtKB-KW"/>
</dbReference>
<evidence type="ECO:0000259" key="8">
    <source>
        <dbReference type="PROSITE" id="PS50157"/>
    </source>
</evidence>
<dbReference type="GO" id="GO:0001228">
    <property type="term" value="F:DNA-binding transcription activator activity, RNA polymerase II-specific"/>
    <property type="evidence" value="ECO:0007669"/>
    <property type="project" value="TreeGrafter"/>
</dbReference>
<comment type="caution">
    <text evidence="9">The sequence shown here is derived from an EMBL/GenBank/DDBJ whole genome shotgun (WGS) entry which is preliminary data.</text>
</comment>
<dbReference type="SUPFAM" id="SSF57667">
    <property type="entry name" value="beta-beta-alpha zinc fingers"/>
    <property type="match status" value="1"/>
</dbReference>
<evidence type="ECO:0000256" key="2">
    <source>
        <dbReference type="ARBA" id="ARBA00022737"/>
    </source>
</evidence>
<dbReference type="AlphaFoldDB" id="A0AAD3R8E1"/>
<keyword evidence="3 6" id="KW-0863">Zinc-finger</keyword>
<name>A0AAD3R8E1_LATJO</name>
<evidence type="ECO:0000256" key="3">
    <source>
        <dbReference type="ARBA" id="ARBA00022771"/>
    </source>
</evidence>
<evidence type="ECO:0000256" key="7">
    <source>
        <dbReference type="SAM" id="MobiDB-lite"/>
    </source>
</evidence>
<feature type="compositionally biased region" description="Basic residues" evidence="7">
    <location>
        <begin position="90"/>
        <end position="101"/>
    </location>
</feature>
<dbReference type="PANTHER" id="PTHR24393">
    <property type="entry name" value="ZINC FINGER PROTEIN"/>
    <property type="match status" value="1"/>
</dbReference>
<organism evidence="9 10">
    <name type="scientific">Lates japonicus</name>
    <name type="common">Japanese lates</name>
    <dbReference type="NCBI Taxonomy" id="270547"/>
    <lineage>
        <taxon>Eukaryota</taxon>
        <taxon>Metazoa</taxon>
        <taxon>Chordata</taxon>
        <taxon>Craniata</taxon>
        <taxon>Vertebrata</taxon>
        <taxon>Euteleostomi</taxon>
        <taxon>Actinopterygii</taxon>
        <taxon>Neopterygii</taxon>
        <taxon>Teleostei</taxon>
        <taxon>Neoteleostei</taxon>
        <taxon>Acanthomorphata</taxon>
        <taxon>Carangaria</taxon>
        <taxon>Carangaria incertae sedis</taxon>
        <taxon>Centropomidae</taxon>
        <taxon>Lates</taxon>
    </lineage>
</organism>
<dbReference type="GO" id="GO:0000978">
    <property type="term" value="F:RNA polymerase II cis-regulatory region sequence-specific DNA binding"/>
    <property type="evidence" value="ECO:0007669"/>
    <property type="project" value="TreeGrafter"/>
</dbReference>
<gene>
    <name evidence="9" type="ORF">AKAME5_001143200</name>
</gene>
<feature type="region of interest" description="Disordered" evidence="7">
    <location>
        <begin position="67"/>
        <end position="139"/>
    </location>
</feature>
<dbReference type="EMBL" id="BRZM01000037">
    <property type="protein sequence ID" value="GLD59433.1"/>
    <property type="molecule type" value="Genomic_DNA"/>
</dbReference>
<dbReference type="PANTHER" id="PTHR24393:SF97">
    <property type="entry name" value="LD33878P"/>
    <property type="match status" value="1"/>
</dbReference>
<dbReference type="FunFam" id="3.30.160.60:FF:000377">
    <property type="entry name" value="zinc finger protein 362 isoform X4"/>
    <property type="match status" value="1"/>
</dbReference>
<evidence type="ECO:0000313" key="9">
    <source>
        <dbReference type="EMBL" id="GLD59433.1"/>
    </source>
</evidence>
<evidence type="ECO:0000256" key="5">
    <source>
        <dbReference type="ARBA" id="ARBA00023242"/>
    </source>
</evidence>
<dbReference type="Gene3D" id="3.30.160.60">
    <property type="entry name" value="Classic Zinc Finger"/>
    <property type="match status" value="1"/>
</dbReference>
<dbReference type="GO" id="GO:0005634">
    <property type="term" value="C:nucleus"/>
    <property type="evidence" value="ECO:0007669"/>
    <property type="project" value="TreeGrafter"/>
</dbReference>
<dbReference type="InterPro" id="IPR036236">
    <property type="entry name" value="Znf_C2H2_sf"/>
</dbReference>
<accession>A0AAD3R8E1</accession>
<dbReference type="InterPro" id="IPR013087">
    <property type="entry name" value="Znf_C2H2_type"/>
</dbReference>
<dbReference type="Proteomes" id="UP001279410">
    <property type="component" value="Unassembled WGS sequence"/>
</dbReference>